<keyword evidence="8 15" id="KW-0768">Sushi</keyword>
<dbReference type="InterPro" id="IPR043555">
    <property type="entry name" value="SRPX-like"/>
</dbReference>
<dbReference type="GO" id="GO:0001525">
    <property type="term" value="P:angiogenesis"/>
    <property type="evidence" value="ECO:0007669"/>
    <property type="project" value="UniProtKB-KW"/>
</dbReference>
<keyword evidence="12" id="KW-0770">Synapse</keyword>
<feature type="chain" id="PRO_5034879414" description="Sushi repeat-containing protein SRPX2" evidence="16">
    <location>
        <begin position="24"/>
        <end position="401"/>
    </location>
</feature>
<evidence type="ECO:0000313" key="18">
    <source>
        <dbReference type="Ensembl" id="ENSOTSP00005041145.1"/>
    </source>
</evidence>
<dbReference type="PANTHER" id="PTHR46343:SF3">
    <property type="entry name" value="SUSHI REPEAT-CONTAINING PROTEIN SRPX2"/>
    <property type="match status" value="1"/>
</dbReference>
<organism evidence="18 19">
    <name type="scientific">Oncorhynchus tshawytscha</name>
    <name type="common">Chinook salmon</name>
    <name type="synonym">Salmo tshawytscha</name>
    <dbReference type="NCBI Taxonomy" id="74940"/>
    <lineage>
        <taxon>Eukaryota</taxon>
        <taxon>Metazoa</taxon>
        <taxon>Chordata</taxon>
        <taxon>Craniata</taxon>
        <taxon>Vertebrata</taxon>
        <taxon>Euteleostomi</taxon>
        <taxon>Actinopterygii</taxon>
        <taxon>Neopterygii</taxon>
        <taxon>Teleostei</taxon>
        <taxon>Protacanthopterygii</taxon>
        <taxon>Salmoniformes</taxon>
        <taxon>Salmonidae</taxon>
        <taxon>Salmoninae</taxon>
        <taxon>Oncorhynchus</taxon>
    </lineage>
</organism>
<dbReference type="InterPro" id="IPR025232">
    <property type="entry name" value="DUF4174"/>
</dbReference>
<dbReference type="GO" id="GO:0005737">
    <property type="term" value="C:cytoplasm"/>
    <property type="evidence" value="ECO:0007669"/>
    <property type="project" value="UniProtKB-SubCell"/>
</dbReference>
<evidence type="ECO:0000256" key="3">
    <source>
        <dbReference type="ARBA" id="ARBA00004613"/>
    </source>
</evidence>
<evidence type="ECO:0000256" key="2">
    <source>
        <dbReference type="ARBA" id="ARBA00004496"/>
    </source>
</evidence>
<dbReference type="GO" id="GO:0098609">
    <property type="term" value="P:cell-cell adhesion"/>
    <property type="evidence" value="ECO:0007669"/>
    <property type="project" value="TreeGrafter"/>
</dbReference>
<keyword evidence="11" id="KW-0130">Cell adhesion</keyword>
<evidence type="ECO:0000256" key="7">
    <source>
        <dbReference type="ARBA" id="ARBA00022657"/>
    </source>
</evidence>
<dbReference type="PANTHER" id="PTHR46343">
    <property type="entry name" value="HYR DOMAIN-CONTAINING PROTEIN"/>
    <property type="match status" value="1"/>
</dbReference>
<dbReference type="GO" id="GO:0005576">
    <property type="term" value="C:extracellular region"/>
    <property type="evidence" value="ECO:0007669"/>
    <property type="project" value="UniProtKB-SubCell"/>
</dbReference>
<keyword evidence="5" id="KW-0963">Cytoplasm</keyword>
<comment type="caution">
    <text evidence="15">Lacks conserved residue(s) required for the propagation of feature annotation.</text>
</comment>
<keyword evidence="19" id="KW-1185">Reference proteome</keyword>
<dbReference type="Pfam" id="PF13778">
    <property type="entry name" value="DUF4174"/>
    <property type="match status" value="1"/>
</dbReference>
<keyword evidence="9 16" id="KW-0732">Signal</keyword>
<dbReference type="Gene3D" id="2.10.70.10">
    <property type="entry name" value="Complement Module, domain 1"/>
    <property type="match status" value="2"/>
</dbReference>
<name>A0A8C8LTK1_ONCTS</name>
<dbReference type="PROSITE" id="PS50923">
    <property type="entry name" value="SUSHI"/>
    <property type="match status" value="1"/>
</dbReference>
<reference evidence="18" key="1">
    <citation type="submission" date="2025-08" db="UniProtKB">
        <authorList>
            <consortium name="Ensembl"/>
        </authorList>
    </citation>
    <scope>IDENTIFICATION</scope>
</reference>
<dbReference type="Proteomes" id="UP000694402">
    <property type="component" value="Unassembled WGS sequence"/>
</dbReference>
<dbReference type="GO" id="GO:0045202">
    <property type="term" value="C:synapse"/>
    <property type="evidence" value="ECO:0007669"/>
    <property type="project" value="UniProtKB-SubCell"/>
</dbReference>
<keyword evidence="10" id="KW-0677">Repeat</keyword>
<evidence type="ECO:0000256" key="14">
    <source>
        <dbReference type="ARBA" id="ARBA00034103"/>
    </source>
</evidence>
<evidence type="ECO:0000256" key="6">
    <source>
        <dbReference type="ARBA" id="ARBA00022525"/>
    </source>
</evidence>
<evidence type="ECO:0000256" key="9">
    <source>
        <dbReference type="ARBA" id="ARBA00022729"/>
    </source>
</evidence>
<keyword evidence="6" id="KW-0964">Secreted</keyword>
<evidence type="ECO:0000256" key="5">
    <source>
        <dbReference type="ARBA" id="ARBA00022490"/>
    </source>
</evidence>
<dbReference type="SUPFAM" id="SSF57535">
    <property type="entry name" value="Complement control module/SCR domain"/>
    <property type="match status" value="2"/>
</dbReference>
<keyword evidence="7" id="KW-0037">Angiogenesis</keyword>
<evidence type="ECO:0000313" key="19">
    <source>
        <dbReference type="Proteomes" id="UP000694402"/>
    </source>
</evidence>
<comment type="subcellular location">
    <subcellularLocation>
        <location evidence="1">Cell surface</location>
    </subcellularLocation>
    <subcellularLocation>
        <location evidence="2">Cytoplasm</location>
    </subcellularLocation>
    <subcellularLocation>
        <location evidence="3">Secreted</location>
    </subcellularLocation>
    <subcellularLocation>
        <location evidence="14">Synapse</location>
    </subcellularLocation>
</comment>
<dbReference type="CDD" id="cd00033">
    <property type="entry name" value="CCP"/>
    <property type="match status" value="2"/>
</dbReference>
<evidence type="ECO:0000256" key="4">
    <source>
        <dbReference type="ARBA" id="ARBA00014594"/>
    </source>
</evidence>
<evidence type="ECO:0000256" key="12">
    <source>
        <dbReference type="ARBA" id="ARBA00023018"/>
    </source>
</evidence>
<evidence type="ECO:0000256" key="8">
    <source>
        <dbReference type="ARBA" id="ARBA00022659"/>
    </source>
</evidence>
<evidence type="ECO:0000256" key="10">
    <source>
        <dbReference type="ARBA" id="ARBA00022737"/>
    </source>
</evidence>
<dbReference type="GO" id="GO:0051965">
    <property type="term" value="P:positive regulation of synapse assembly"/>
    <property type="evidence" value="ECO:0007669"/>
    <property type="project" value="TreeGrafter"/>
</dbReference>
<dbReference type="InterPro" id="IPR000436">
    <property type="entry name" value="Sushi_SCR_CCP_dom"/>
</dbReference>
<dbReference type="InterPro" id="IPR035976">
    <property type="entry name" value="Sushi/SCR/CCP_sf"/>
</dbReference>
<evidence type="ECO:0000256" key="15">
    <source>
        <dbReference type="PROSITE-ProRule" id="PRU00302"/>
    </source>
</evidence>
<evidence type="ECO:0000259" key="17">
    <source>
        <dbReference type="PROSITE" id="PS50923"/>
    </source>
</evidence>
<dbReference type="GeneTree" id="ENSGT00940000159149"/>
<dbReference type="GO" id="GO:0009986">
    <property type="term" value="C:cell surface"/>
    <property type="evidence" value="ECO:0007669"/>
    <property type="project" value="UniProtKB-SubCell"/>
</dbReference>
<sequence length="401" mass="45409">MCAQLSPFPTFFAILFSFHVTLKHFYVELNETLANQKHIGLGAAFQCVFKQYCFDADLRWCHFLTLANGDVTCLFPRGENYRSTLGTCCEMTCDRGYKLLGRSSVQCMPNRRWSGTSHCRPPAWACSHGHVSHPHKHNTDTHLVPLFPCFISFFCLCLKTSVTLIGQGPDTNFKEGMNIIRHTAHDQARNRAACKFIVHPALRLSPVLKPPLHGYLTCDSDGNNYGAVCEYHCDRGQERRGISSRVCQFDHSWTEAPSMAIWFFKTDVDTASGLLDRFYEKRRLLIVSAPNVAHGDYKLQNLMKADCGLDIRGVTVIELLGSPPREVGHIKGCHLDTEVIEGLRLSGSYFNMVLLDKDGLDHERFLTPTTSDELFSYIDNNLLDEEERRRLELETSSPPPL</sequence>
<dbReference type="GO" id="GO:0090050">
    <property type="term" value="P:positive regulation of cell migration involved in sprouting angiogenesis"/>
    <property type="evidence" value="ECO:0007669"/>
    <property type="project" value="TreeGrafter"/>
</dbReference>
<accession>A0A8C8LTK1</accession>
<dbReference type="Pfam" id="PF00084">
    <property type="entry name" value="Sushi"/>
    <property type="match status" value="2"/>
</dbReference>
<protein>
    <recommendedName>
        <fullName evidence="4">Sushi repeat-containing protein SRPX2</fullName>
    </recommendedName>
</protein>
<feature type="domain" description="Sushi" evidence="17">
    <location>
        <begin position="71"/>
        <end position="121"/>
    </location>
</feature>
<dbReference type="InterPro" id="IPR003410">
    <property type="entry name" value="HYR_dom"/>
</dbReference>
<dbReference type="Pfam" id="PF02494">
    <property type="entry name" value="HYR"/>
    <property type="match status" value="1"/>
</dbReference>
<feature type="signal peptide" evidence="16">
    <location>
        <begin position="1"/>
        <end position="23"/>
    </location>
</feature>
<gene>
    <name evidence="18" type="primary">SRPX2</name>
</gene>
<dbReference type="GO" id="GO:0005102">
    <property type="term" value="F:signaling receptor binding"/>
    <property type="evidence" value="ECO:0007669"/>
    <property type="project" value="TreeGrafter"/>
</dbReference>
<evidence type="ECO:0000256" key="1">
    <source>
        <dbReference type="ARBA" id="ARBA00004241"/>
    </source>
</evidence>
<reference evidence="18" key="2">
    <citation type="submission" date="2025-09" db="UniProtKB">
        <authorList>
            <consortium name="Ensembl"/>
        </authorList>
    </citation>
    <scope>IDENTIFICATION</scope>
</reference>
<evidence type="ECO:0000256" key="16">
    <source>
        <dbReference type="SAM" id="SignalP"/>
    </source>
</evidence>
<keyword evidence="13" id="KW-1015">Disulfide bond</keyword>
<dbReference type="AlphaFoldDB" id="A0A8C8LTK1"/>
<evidence type="ECO:0000256" key="13">
    <source>
        <dbReference type="ARBA" id="ARBA00023157"/>
    </source>
</evidence>
<evidence type="ECO:0000256" key="11">
    <source>
        <dbReference type="ARBA" id="ARBA00022889"/>
    </source>
</evidence>
<dbReference type="SMART" id="SM00032">
    <property type="entry name" value="CCP"/>
    <property type="match status" value="2"/>
</dbReference>
<dbReference type="Ensembl" id="ENSOTST00005044772.2">
    <property type="protein sequence ID" value="ENSOTSP00005041145.1"/>
    <property type="gene ID" value="ENSOTSG00005019713.2"/>
</dbReference>
<proteinExistence type="predicted"/>